<organism evidence="2 3">
    <name type="scientific">Trichoplusia ni</name>
    <name type="common">Cabbage looper</name>
    <dbReference type="NCBI Taxonomy" id="7111"/>
    <lineage>
        <taxon>Eukaryota</taxon>
        <taxon>Metazoa</taxon>
        <taxon>Ecdysozoa</taxon>
        <taxon>Arthropoda</taxon>
        <taxon>Hexapoda</taxon>
        <taxon>Insecta</taxon>
        <taxon>Pterygota</taxon>
        <taxon>Neoptera</taxon>
        <taxon>Endopterygota</taxon>
        <taxon>Lepidoptera</taxon>
        <taxon>Glossata</taxon>
        <taxon>Ditrysia</taxon>
        <taxon>Noctuoidea</taxon>
        <taxon>Noctuidae</taxon>
        <taxon>Plusiinae</taxon>
        <taxon>Trichoplusia</taxon>
    </lineage>
</organism>
<dbReference type="InParanoid" id="A0A7E5W8Z6"/>
<dbReference type="PANTHER" id="PTHR11257">
    <property type="entry name" value="CHEMOSENSORY PROTEIN-RELATED"/>
    <property type="match status" value="1"/>
</dbReference>
<protein>
    <submittedName>
        <fullName evidence="3">Uncharacterized protein LOC113500494</fullName>
    </submittedName>
</protein>
<gene>
    <name evidence="3" type="primary">LOC113500494</name>
</gene>
<evidence type="ECO:0000313" key="2">
    <source>
        <dbReference type="Proteomes" id="UP000322000"/>
    </source>
</evidence>
<dbReference type="OrthoDB" id="6344725at2759"/>
<dbReference type="PANTHER" id="PTHR11257:SF13">
    <property type="entry name" value="GEO07322P1"/>
    <property type="match status" value="1"/>
</dbReference>
<feature type="signal peptide" evidence="1">
    <location>
        <begin position="1"/>
        <end position="16"/>
    </location>
</feature>
<keyword evidence="2" id="KW-1185">Reference proteome</keyword>
<proteinExistence type="predicted"/>
<dbReference type="Gene3D" id="1.10.2080.10">
    <property type="entry name" value="Insect odorant-binding protein A10/Ejaculatory bulb-specific protein 3"/>
    <property type="match status" value="2"/>
</dbReference>
<keyword evidence="1" id="KW-0732">Signal</keyword>
<sequence>MKTFVVLCVFLAVAYSRPETYDSRYDDFDAKTLVENTRLLKGYLNCFLNKGPCTSEGHDFKKTIPEALRTSCAKCTPKQRSLIREVVKAFQTKTPDLWNDLAKQEDPNGQYKDSFQKFLDASDAPKMKCIVVLMALAVMALGETYDTVHDDLDVEALVADETQFKPFVGCFIDTAPCNDVSSTFKNDAPEVIAQACAKCTTAQKHIVRVLTQSFKNKWPQDYEVFKKKYDPEGIYFEKLEAAVADF</sequence>
<feature type="chain" id="PRO_5028846959" evidence="1">
    <location>
        <begin position="17"/>
        <end position="246"/>
    </location>
</feature>
<evidence type="ECO:0000256" key="1">
    <source>
        <dbReference type="SAM" id="SignalP"/>
    </source>
</evidence>
<reference evidence="3" key="1">
    <citation type="submission" date="2025-08" db="UniProtKB">
        <authorList>
            <consortium name="RefSeq"/>
        </authorList>
    </citation>
    <scope>IDENTIFICATION</scope>
</reference>
<accession>A0A7E5W8Z6</accession>
<dbReference type="Pfam" id="PF03392">
    <property type="entry name" value="OS-D"/>
    <property type="match status" value="2"/>
</dbReference>
<dbReference type="GeneID" id="113500494"/>
<dbReference type="RefSeq" id="XP_026737120.1">
    <property type="nucleotide sequence ID" value="XM_026881319.1"/>
</dbReference>
<dbReference type="InterPro" id="IPR036682">
    <property type="entry name" value="OS_D_A10/PebIII_sf"/>
</dbReference>
<dbReference type="InterPro" id="IPR005055">
    <property type="entry name" value="A10/PebIII"/>
</dbReference>
<dbReference type="AlphaFoldDB" id="A0A7E5W8Z6"/>
<evidence type="ECO:0000313" key="3">
    <source>
        <dbReference type="RefSeq" id="XP_026737120.1"/>
    </source>
</evidence>
<dbReference type="SUPFAM" id="SSF100910">
    <property type="entry name" value="Chemosensory protein Csp2"/>
    <property type="match status" value="2"/>
</dbReference>
<name>A0A7E5W8Z6_TRINI</name>
<dbReference type="Proteomes" id="UP000322000">
    <property type="component" value="Chromosome 1"/>
</dbReference>
<dbReference type="KEGG" id="tnl:113500494"/>